<dbReference type="InterPro" id="IPR051536">
    <property type="entry name" value="UDG_Type-4/5"/>
</dbReference>
<dbReference type="Pfam" id="PF03167">
    <property type="entry name" value="UDG"/>
    <property type="match status" value="1"/>
</dbReference>
<evidence type="ECO:0000313" key="14">
    <source>
        <dbReference type="Proteomes" id="UP000010793"/>
    </source>
</evidence>
<dbReference type="PANTHER" id="PTHR33693">
    <property type="entry name" value="TYPE-5 URACIL-DNA GLYCOSYLASE"/>
    <property type="match status" value="1"/>
</dbReference>
<protein>
    <recommendedName>
        <fullName evidence="4">Type-4 uracil-DNA glycosylase</fullName>
        <ecNumber evidence="3">3.2.2.27</ecNumber>
    </recommendedName>
</protein>
<dbReference type="InterPro" id="IPR005122">
    <property type="entry name" value="Uracil-DNA_glycosylase-like"/>
</dbReference>
<dbReference type="InterPro" id="IPR036895">
    <property type="entry name" value="Uracil-DNA_glycosylase-like_sf"/>
</dbReference>
<proteinExistence type="inferred from homology"/>
<comment type="similarity">
    <text evidence="2">Belongs to the uracil-DNA glycosylase (UDG) superfamily. Type 4 (UDGa) family.</text>
</comment>
<dbReference type="GO" id="GO:0006281">
    <property type="term" value="P:DNA repair"/>
    <property type="evidence" value="ECO:0007669"/>
    <property type="project" value="UniProtKB-KW"/>
</dbReference>
<dbReference type="GeneID" id="56440170"/>
<organism evidence="13 14">
    <name type="scientific">Brachyspira pilosicoli P43/6/78</name>
    <dbReference type="NCBI Taxonomy" id="1042417"/>
    <lineage>
        <taxon>Bacteria</taxon>
        <taxon>Pseudomonadati</taxon>
        <taxon>Spirochaetota</taxon>
        <taxon>Spirochaetia</taxon>
        <taxon>Brachyspirales</taxon>
        <taxon>Brachyspiraceae</taxon>
        <taxon>Brachyspira</taxon>
    </lineage>
</organism>
<keyword evidence="5" id="KW-0004">4Fe-4S</keyword>
<dbReference type="EMBL" id="CP002873">
    <property type="protein sequence ID" value="AGA66668.1"/>
    <property type="molecule type" value="Genomic_DNA"/>
</dbReference>
<keyword evidence="8" id="KW-0378">Hydrolase</keyword>
<feature type="domain" description="Uracil-DNA glycosylase-like" evidence="12">
    <location>
        <begin position="110"/>
        <end position="256"/>
    </location>
</feature>
<keyword evidence="9" id="KW-0408">Iron</keyword>
<keyword evidence="6" id="KW-0479">Metal-binding</keyword>
<dbReference type="NCBIfam" id="TIGR00758">
    <property type="entry name" value="UDG_fam4"/>
    <property type="match status" value="1"/>
</dbReference>
<dbReference type="SMART" id="SM00986">
    <property type="entry name" value="UDG"/>
    <property type="match status" value="1"/>
</dbReference>
<comment type="catalytic activity">
    <reaction evidence="1">
        <text>Hydrolyzes single-stranded DNA or mismatched double-stranded DNA and polynucleotides, releasing free uracil.</text>
        <dbReference type="EC" id="3.2.2.27"/>
    </reaction>
</comment>
<dbReference type="CDD" id="cd10030">
    <property type="entry name" value="UDG-F4_TTUDGA_SPO1dp_like"/>
    <property type="match status" value="1"/>
</dbReference>
<dbReference type="Proteomes" id="UP000010793">
    <property type="component" value="Chromosome"/>
</dbReference>
<dbReference type="PANTHER" id="PTHR33693:SF1">
    <property type="entry name" value="TYPE-4 URACIL-DNA GLYCOSYLASE"/>
    <property type="match status" value="1"/>
</dbReference>
<dbReference type="Gene3D" id="3.40.470.10">
    <property type="entry name" value="Uracil-DNA glycosylase-like domain"/>
    <property type="match status" value="1"/>
</dbReference>
<sequence length="266" mass="31301">MEYGNYKKIIKNYNDGFYKKPIIIIYSNINMTKIEQYLLNTNKIKFFDTIHCDKNKKIIIKNKHLKKTNGVQMEIKNTEIKNEELKKLYQTITKCMKCEALCSTRKNVVFGRGDEKPDIVFVGEAPGADEDKLGFPFVGRAGKLLDKWIEKLNISNYYIMNALKCRPPENRDPLLEEKDNCREFFTKQLEILNPKIICALGRHGFSNLVDFDLKTPFGKVRNNIHYYNNIPVIATYHPAYILRNQKEEIKVIEDLEFMMRELEKLK</sequence>
<evidence type="ECO:0000256" key="9">
    <source>
        <dbReference type="ARBA" id="ARBA00023004"/>
    </source>
</evidence>
<keyword evidence="10" id="KW-0411">Iron-sulfur</keyword>
<dbReference type="SUPFAM" id="SSF52141">
    <property type="entry name" value="Uracil-DNA glycosylase-like"/>
    <property type="match status" value="1"/>
</dbReference>
<keyword evidence="11" id="KW-0234">DNA repair</keyword>
<accession>A0A3B6VLN1</accession>
<evidence type="ECO:0000256" key="8">
    <source>
        <dbReference type="ARBA" id="ARBA00022801"/>
    </source>
</evidence>
<dbReference type="GO" id="GO:0004844">
    <property type="term" value="F:uracil DNA N-glycosylase activity"/>
    <property type="evidence" value="ECO:0007669"/>
    <property type="project" value="UniProtKB-EC"/>
</dbReference>
<evidence type="ECO:0000256" key="6">
    <source>
        <dbReference type="ARBA" id="ARBA00022723"/>
    </source>
</evidence>
<dbReference type="GO" id="GO:0046872">
    <property type="term" value="F:metal ion binding"/>
    <property type="evidence" value="ECO:0007669"/>
    <property type="project" value="UniProtKB-KW"/>
</dbReference>
<dbReference type="InterPro" id="IPR005273">
    <property type="entry name" value="Ura-DNA_glyco_family4"/>
</dbReference>
<dbReference type="SMART" id="SM00987">
    <property type="entry name" value="UreE_C"/>
    <property type="match status" value="1"/>
</dbReference>
<evidence type="ECO:0000256" key="3">
    <source>
        <dbReference type="ARBA" id="ARBA00012030"/>
    </source>
</evidence>
<name>A0A3B6VLN1_BRAPL</name>
<dbReference type="KEGG" id="bpip:BPP43_07200"/>
<dbReference type="GO" id="GO:0051539">
    <property type="term" value="F:4 iron, 4 sulfur cluster binding"/>
    <property type="evidence" value="ECO:0007669"/>
    <property type="project" value="UniProtKB-KW"/>
</dbReference>
<dbReference type="EC" id="3.2.2.27" evidence="3"/>
<dbReference type="AlphaFoldDB" id="A0A3B6VLN1"/>
<keyword evidence="14" id="KW-1185">Reference proteome</keyword>
<keyword evidence="7" id="KW-0227">DNA damage</keyword>
<dbReference type="RefSeq" id="WP_015274531.1">
    <property type="nucleotide sequence ID" value="NC_019908.1"/>
</dbReference>
<evidence type="ECO:0000259" key="12">
    <source>
        <dbReference type="SMART" id="SM00986"/>
    </source>
</evidence>
<evidence type="ECO:0000256" key="7">
    <source>
        <dbReference type="ARBA" id="ARBA00022763"/>
    </source>
</evidence>
<gene>
    <name evidence="13" type="ORF">BPP43_07200</name>
</gene>
<reference evidence="13 14" key="1">
    <citation type="journal article" date="2013" name="Genome Announc.">
        <title>Complete Genome Sequence of the Porcine Strain Brachyspira pilosicoli P43/6/78(T.).</title>
        <authorList>
            <person name="Lin C."/>
            <person name="den Bakker H.C."/>
            <person name="Suzuki H."/>
            <person name="Lefebure T."/>
            <person name="Ponnala L."/>
            <person name="Sun Q."/>
            <person name="Stanhope M.J."/>
            <person name="Wiedmann M."/>
            <person name="Duhamel G.E."/>
        </authorList>
    </citation>
    <scope>NUCLEOTIDE SEQUENCE [LARGE SCALE GENOMIC DNA]</scope>
    <source>
        <strain evidence="13 14">P43/6/78</strain>
    </source>
</reference>
<evidence type="ECO:0000256" key="1">
    <source>
        <dbReference type="ARBA" id="ARBA00001400"/>
    </source>
</evidence>
<evidence type="ECO:0000256" key="10">
    <source>
        <dbReference type="ARBA" id="ARBA00023014"/>
    </source>
</evidence>
<evidence type="ECO:0000256" key="2">
    <source>
        <dbReference type="ARBA" id="ARBA00006521"/>
    </source>
</evidence>
<evidence type="ECO:0000256" key="5">
    <source>
        <dbReference type="ARBA" id="ARBA00022485"/>
    </source>
</evidence>
<evidence type="ECO:0000256" key="11">
    <source>
        <dbReference type="ARBA" id="ARBA00023204"/>
    </source>
</evidence>
<evidence type="ECO:0000313" key="13">
    <source>
        <dbReference type="EMBL" id="AGA66668.1"/>
    </source>
</evidence>
<evidence type="ECO:0000256" key="4">
    <source>
        <dbReference type="ARBA" id="ARBA00019403"/>
    </source>
</evidence>